<reference evidence="3 4" key="1">
    <citation type="submission" date="2018-11" db="EMBL/GenBank/DDBJ databases">
        <title>Draft genome sequences of potential pathogenic Clostridium perfringens from environmental surface water in the North West Province, South Africa.</title>
        <authorList>
            <person name="Fourie J.C.J."/>
            <person name="Sanko T.J."/>
            <person name="Bezuidenhout C."/>
            <person name="Mienie C."/>
            <person name="Adeleke R."/>
        </authorList>
    </citation>
    <scope>NUCLEOTIDE SEQUENCE [LARGE SCALE GENOMIC DNA]</scope>
    <source>
        <strain evidence="3 4">SC4-C13</strain>
    </source>
</reference>
<evidence type="ECO:0000313" key="4">
    <source>
        <dbReference type="Proteomes" id="UP000273641"/>
    </source>
</evidence>
<evidence type="ECO:0000313" key="3">
    <source>
        <dbReference type="EMBL" id="RQN22917.1"/>
    </source>
</evidence>
<dbReference type="Gene3D" id="1.10.10.10">
    <property type="entry name" value="Winged helix-like DNA-binding domain superfamily/Winged helix DNA-binding domain"/>
    <property type="match status" value="2"/>
</dbReference>
<dbReference type="Proteomes" id="UP000273641">
    <property type="component" value="Unassembled WGS sequence"/>
</dbReference>
<name>A0AAE8FQ14_CLOPF</name>
<dbReference type="EMBL" id="RQNR01000012">
    <property type="protein sequence ID" value="RQN22917.1"/>
    <property type="molecule type" value="Genomic_DNA"/>
</dbReference>
<dbReference type="Pfam" id="PF01051">
    <property type="entry name" value="Rep3_N"/>
    <property type="match status" value="1"/>
</dbReference>
<dbReference type="InterPro" id="IPR036388">
    <property type="entry name" value="WH-like_DNA-bd_sf"/>
</dbReference>
<dbReference type="InterPro" id="IPR000525">
    <property type="entry name" value="Initiator_Rep_WH1"/>
</dbReference>
<organism evidence="3 4">
    <name type="scientific">Clostridium perfringens</name>
    <dbReference type="NCBI Taxonomy" id="1502"/>
    <lineage>
        <taxon>Bacteria</taxon>
        <taxon>Bacillati</taxon>
        <taxon>Bacillota</taxon>
        <taxon>Clostridia</taxon>
        <taxon>Eubacteriales</taxon>
        <taxon>Clostridiaceae</taxon>
        <taxon>Clostridium</taxon>
    </lineage>
</organism>
<dbReference type="RefSeq" id="WP_124228941.1">
    <property type="nucleotide sequence ID" value="NZ_JACOGR010000019.1"/>
</dbReference>
<evidence type="ECO:0000259" key="2">
    <source>
        <dbReference type="Pfam" id="PF01051"/>
    </source>
</evidence>
<feature type="domain" description="Initiator Rep protein WH1" evidence="2">
    <location>
        <begin position="64"/>
        <end position="220"/>
    </location>
</feature>
<dbReference type="SUPFAM" id="SSF46785">
    <property type="entry name" value="Winged helix' DNA-binding domain"/>
    <property type="match status" value="2"/>
</dbReference>
<dbReference type="GO" id="GO:0003887">
    <property type="term" value="F:DNA-directed DNA polymerase activity"/>
    <property type="evidence" value="ECO:0007669"/>
    <property type="project" value="InterPro"/>
</dbReference>
<accession>A0AAE8FQ14</accession>
<dbReference type="Pfam" id="PF21205">
    <property type="entry name" value="Rep3_C"/>
    <property type="match status" value="1"/>
</dbReference>
<dbReference type="InterPro" id="IPR036390">
    <property type="entry name" value="WH_DNA-bd_sf"/>
</dbReference>
<gene>
    <name evidence="3" type="ORF">EHZ11_14850</name>
</gene>
<comment type="similarity">
    <text evidence="1">Belongs to the initiator RepB protein family.</text>
</comment>
<protein>
    <submittedName>
        <fullName evidence="3">RepB family plasmid replication initiator protein</fullName>
    </submittedName>
</protein>
<sequence>MSSLEKKNSRQRVIKKNEADMDNNRTVTFLNEFIQAPFSIKDGKSYIQYKDGVRKEVSCAALPNVVEFKIFLKLVGNINPITDVEAKIFTFDRLGFINAFGLHNKTSYPKIKEIVESLFGMHLKYKDGSKWCNISILDIAGGDDDSKTITLKLGEGLLRFVLIGDVNFVEKKQENFSLTLDENSDDSGSVVKRAKGFTSIPERYLMILKTVYSIRLYMYLYSLKNLATGAVIKDIDNLKKMFGLDMDYKNKDFIRNILKPAVEEIATNTDLKVEFELKTGSDKKSYKNVVFRISVKESKMVVDKDFILKQIEEKTGNSVAKDDLDNVIKVFSATSLERYNKKIKEQEILTLIAIAGGDPNKAFNLYKEAVASNATNIIAKTRAIANKQNIVPLKLYI</sequence>
<comment type="caution">
    <text evidence="3">The sequence shown here is derived from an EMBL/GenBank/DDBJ whole genome shotgun (WGS) entry which is preliminary data.</text>
</comment>
<dbReference type="AlphaFoldDB" id="A0AAE8FQ14"/>
<proteinExistence type="inferred from homology"/>
<dbReference type="GO" id="GO:0006270">
    <property type="term" value="P:DNA replication initiation"/>
    <property type="evidence" value="ECO:0007669"/>
    <property type="project" value="InterPro"/>
</dbReference>
<evidence type="ECO:0000256" key="1">
    <source>
        <dbReference type="ARBA" id="ARBA00038283"/>
    </source>
</evidence>